<protein>
    <recommendedName>
        <fullName evidence="3">DoxX-like protein</fullName>
    </recommendedName>
</protein>
<comment type="caution">
    <text evidence="1">The sequence shown here is derived from an EMBL/GenBank/DDBJ whole genome shotgun (WGS) entry which is preliminary data.</text>
</comment>
<gene>
    <name evidence="1" type="ORF">DFR67_102441</name>
</gene>
<evidence type="ECO:0000313" key="1">
    <source>
        <dbReference type="EMBL" id="PYE20299.1"/>
    </source>
</evidence>
<organism evidence="1 2">
    <name type="scientific">Williamsia limnetica</name>
    <dbReference type="NCBI Taxonomy" id="882452"/>
    <lineage>
        <taxon>Bacteria</taxon>
        <taxon>Bacillati</taxon>
        <taxon>Actinomycetota</taxon>
        <taxon>Actinomycetes</taxon>
        <taxon>Mycobacteriales</taxon>
        <taxon>Nocardiaceae</taxon>
        <taxon>Williamsia</taxon>
    </lineage>
</organism>
<dbReference type="AlphaFoldDB" id="A0A318RV61"/>
<dbReference type="RefSeq" id="WP_110468274.1">
    <property type="nucleotide sequence ID" value="NZ_QJSP01000002.1"/>
</dbReference>
<sequence length="133" mass="13471">MKLPASKIDVKTMAILLGAGRAGLGLGYMFAPKTTAQGVIGTEAALPGAKLTNKMFGAREVYLGGVVIAAAQAQENPLLKKLLLSGAGVDAWDATAALTTGGIPKLPKYALTAVAVSYAALGVYIAAQIPDKT</sequence>
<proteinExistence type="predicted"/>
<dbReference type="Proteomes" id="UP000247591">
    <property type="component" value="Unassembled WGS sequence"/>
</dbReference>
<keyword evidence="2" id="KW-1185">Reference proteome</keyword>
<accession>A0A318RV61</accession>
<dbReference type="EMBL" id="QJSP01000002">
    <property type="protein sequence ID" value="PYE20299.1"/>
    <property type="molecule type" value="Genomic_DNA"/>
</dbReference>
<name>A0A318RV61_WILLI</name>
<evidence type="ECO:0008006" key="3">
    <source>
        <dbReference type="Google" id="ProtNLM"/>
    </source>
</evidence>
<dbReference type="OrthoDB" id="4476858at2"/>
<reference evidence="1 2" key="1">
    <citation type="submission" date="2018-06" db="EMBL/GenBank/DDBJ databases">
        <title>Genomic Encyclopedia of Type Strains, Phase IV (KMG-IV): sequencing the most valuable type-strain genomes for metagenomic binning, comparative biology and taxonomic classification.</title>
        <authorList>
            <person name="Goeker M."/>
        </authorList>
    </citation>
    <scope>NUCLEOTIDE SEQUENCE [LARGE SCALE GENOMIC DNA]</scope>
    <source>
        <strain evidence="1 2">DSM 45521</strain>
    </source>
</reference>
<evidence type="ECO:0000313" key="2">
    <source>
        <dbReference type="Proteomes" id="UP000247591"/>
    </source>
</evidence>